<dbReference type="Proteomes" id="UP000297299">
    <property type="component" value="Unassembled WGS sequence"/>
</dbReference>
<dbReference type="EMBL" id="PHWZ01000047">
    <property type="protein sequence ID" value="TEY78612.1"/>
    <property type="molecule type" value="Genomic_DNA"/>
</dbReference>
<dbReference type="AlphaFoldDB" id="A0A4Y8DBT5"/>
<evidence type="ECO:0000313" key="1">
    <source>
        <dbReference type="EMBL" id="TEY78612.1"/>
    </source>
</evidence>
<organism evidence="1 2">
    <name type="scientific">Botryotinia calthae</name>
    <dbReference type="NCBI Taxonomy" id="38488"/>
    <lineage>
        <taxon>Eukaryota</taxon>
        <taxon>Fungi</taxon>
        <taxon>Dikarya</taxon>
        <taxon>Ascomycota</taxon>
        <taxon>Pezizomycotina</taxon>
        <taxon>Leotiomycetes</taxon>
        <taxon>Helotiales</taxon>
        <taxon>Sclerotiniaceae</taxon>
        <taxon>Botryotinia</taxon>
    </lineage>
</organism>
<protein>
    <submittedName>
        <fullName evidence="1">Uncharacterized protein</fullName>
    </submittedName>
</protein>
<evidence type="ECO:0000313" key="2">
    <source>
        <dbReference type="Proteomes" id="UP000297299"/>
    </source>
</evidence>
<comment type="caution">
    <text evidence="1">The sequence shown here is derived from an EMBL/GenBank/DDBJ whole genome shotgun (WGS) entry which is preliminary data.</text>
</comment>
<proteinExistence type="predicted"/>
<name>A0A4Y8DBT5_9HELO</name>
<sequence>MATQLRKLGNASFHFLSGFKLAISAINTSIKYFSRAQKNIPGKDIPSLASPLQSITQRSTVNTSSINYIKNLRFFYITIDIS</sequence>
<accession>A0A4Y8DBT5</accession>
<reference evidence="1 2" key="1">
    <citation type="submission" date="2017-11" db="EMBL/GenBank/DDBJ databases">
        <title>Comparative genomics of Botrytis spp.</title>
        <authorList>
            <person name="Valero-Jimenez C.A."/>
            <person name="Tapia P."/>
            <person name="Veloso J."/>
            <person name="Silva-Moreno E."/>
            <person name="Staats M."/>
            <person name="Valdes J.H."/>
            <person name="Van Kan J.A.L."/>
        </authorList>
    </citation>
    <scope>NUCLEOTIDE SEQUENCE [LARGE SCALE GENOMIC DNA]</scope>
    <source>
        <strain evidence="1 2">MUCL2830</strain>
    </source>
</reference>
<keyword evidence="2" id="KW-1185">Reference proteome</keyword>
<gene>
    <name evidence="1" type="ORF">BOTCAL_0047g00370</name>
</gene>